<evidence type="ECO:0000259" key="10">
    <source>
        <dbReference type="Pfam" id="PF14681"/>
    </source>
</evidence>
<keyword evidence="9" id="KW-0342">GTP-binding</keyword>
<sequence length="220" mass="24185">MANGLHPNLILSESKAYDALFTKMRDVKTKPSEFEFFAKRVMRILAEDAIAQLPHKTIKITTPCSPNIEGKELMSVDNICVVSIVRAGDSLMEAVRACLPGVSIGKILIQRNEETTEKLPTLYYSKLPPRIKDMNVLLCDPMLATGGSAKAALDVLTKHGVLLSNIIFVNVICCPEGLQRLAEDVPDVKVVTACVDECLNENKYIVPGLGDYGDRFFNTT</sequence>
<evidence type="ECO:0000256" key="5">
    <source>
        <dbReference type="ARBA" id="ARBA00022533"/>
    </source>
</evidence>
<evidence type="ECO:0000256" key="6">
    <source>
        <dbReference type="ARBA" id="ARBA00022676"/>
    </source>
</evidence>
<dbReference type="InterPro" id="IPR029057">
    <property type="entry name" value="PRTase-like"/>
</dbReference>
<gene>
    <name evidence="11" type="ORF">LDAN0321_LOCUS17877</name>
</gene>
<dbReference type="GO" id="GO:0008655">
    <property type="term" value="P:pyrimidine-containing compound salvage"/>
    <property type="evidence" value="ECO:0007669"/>
    <property type="project" value="UniProtKB-ARBA"/>
</dbReference>
<dbReference type="Gene3D" id="3.40.50.2020">
    <property type="match status" value="1"/>
</dbReference>
<reference evidence="11" key="1">
    <citation type="submission" date="2021-01" db="EMBL/GenBank/DDBJ databases">
        <authorList>
            <person name="Corre E."/>
            <person name="Pelletier E."/>
            <person name="Niang G."/>
            <person name="Scheremetjew M."/>
            <person name="Finn R."/>
            <person name="Kale V."/>
            <person name="Holt S."/>
            <person name="Cochrane G."/>
            <person name="Meng A."/>
            <person name="Brown T."/>
            <person name="Cohen L."/>
        </authorList>
    </citation>
    <scope>NUCLEOTIDE SEQUENCE</scope>
    <source>
        <strain evidence="11">B650</strain>
    </source>
</reference>
<evidence type="ECO:0000313" key="11">
    <source>
        <dbReference type="EMBL" id="CAD9604682.1"/>
    </source>
</evidence>
<evidence type="ECO:0000256" key="3">
    <source>
        <dbReference type="ARBA" id="ARBA00009516"/>
    </source>
</evidence>
<dbReference type="EMBL" id="HBGY01028879">
    <property type="protein sequence ID" value="CAD9604682.1"/>
    <property type="molecule type" value="Transcribed_RNA"/>
</dbReference>
<dbReference type="Pfam" id="PF14681">
    <property type="entry name" value="UPRTase"/>
    <property type="match status" value="1"/>
</dbReference>
<evidence type="ECO:0000256" key="2">
    <source>
        <dbReference type="ARBA" id="ARBA00005180"/>
    </source>
</evidence>
<dbReference type="InterPro" id="IPR050054">
    <property type="entry name" value="UPRTase/APRTase"/>
</dbReference>
<comment type="similarity">
    <text evidence="3">Belongs to the UPRTase family.</text>
</comment>
<feature type="domain" description="Phosphoribosyltransferase" evidence="10">
    <location>
        <begin position="13"/>
        <end position="219"/>
    </location>
</feature>
<dbReference type="SUPFAM" id="SSF53271">
    <property type="entry name" value="PRTase-like"/>
    <property type="match status" value="1"/>
</dbReference>
<dbReference type="GO" id="GO:0004845">
    <property type="term" value="F:uracil phosphoribosyltransferase activity"/>
    <property type="evidence" value="ECO:0007669"/>
    <property type="project" value="UniProtKB-EC"/>
</dbReference>
<evidence type="ECO:0000256" key="8">
    <source>
        <dbReference type="ARBA" id="ARBA00022741"/>
    </source>
</evidence>
<evidence type="ECO:0000256" key="9">
    <source>
        <dbReference type="ARBA" id="ARBA00023134"/>
    </source>
</evidence>
<accession>A0A7S2LGL4</accession>
<dbReference type="AlphaFoldDB" id="A0A7S2LGL4"/>
<dbReference type="GO" id="GO:0005525">
    <property type="term" value="F:GTP binding"/>
    <property type="evidence" value="ECO:0007669"/>
    <property type="project" value="UniProtKB-KW"/>
</dbReference>
<evidence type="ECO:0000256" key="1">
    <source>
        <dbReference type="ARBA" id="ARBA00001946"/>
    </source>
</evidence>
<comment type="pathway">
    <text evidence="2">Pyrimidine metabolism; UMP biosynthesis via salvage pathway; UMP from uracil: step 1/1.</text>
</comment>
<protein>
    <recommendedName>
        <fullName evidence="4">uracil phosphoribosyltransferase</fullName>
        <ecNumber evidence="4">2.4.2.9</ecNumber>
    </recommendedName>
</protein>
<keyword evidence="7" id="KW-0808">Transferase</keyword>
<organism evidence="11">
    <name type="scientific">Leptocylindrus danicus</name>
    <dbReference type="NCBI Taxonomy" id="163516"/>
    <lineage>
        <taxon>Eukaryota</taxon>
        <taxon>Sar</taxon>
        <taxon>Stramenopiles</taxon>
        <taxon>Ochrophyta</taxon>
        <taxon>Bacillariophyta</taxon>
        <taxon>Coscinodiscophyceae</taxon>
        <taxon>Chaetocerotophycidae</taxon>
        <taxon>Leptocylindrales</taxon>
        <taxon>Leptocylindraceae</taxon>
        <taxon>Leptocylindrus</taxon>
    </lineage>
</organism>
<dbReference type="NCBIfam" id="NF001097">
    <property type="entry name" value="PRK00129.1"/>
    <property type="match status" value="1"/>
</dbReference>
<evidence type="ECO:0000256" key="7">
    <source>
        <dbReference type="ARBA" id="ARBA00022679"/>
    </source>
</evidence>
<dbReference type="CDD" id="cd06223">
    <property type="entry name" value="PRTases_typeI"/>
    <property type="match status" value="1"/>
</dbReference>
<proteinExistence type="inferred from homology"/>
<dbReference type="InterPro" id="IPR000836">
    <property type="entry name" value="PRTase_dom"/>
</dbReference>
<dbReference type="PANTHER" id="PTHR32315">
    <property type="entry name" value="ADENINE PHOSPHORIBOSYLTRANSFERASE"/>
    <property type="match status" value="1"/>
</dbReference>
<keyword evidence="6" id="KW-0328">Glycosyltransferase</keyword>
<name>A0A7S2LGL4_9STRA</name>
<dbReference type="FunFam" id="3.40.50.2020:FF:000023">
    <property type="entry name" value="Probable uracil phosphoribosyltransferase"/>
    <property type="match status" value="1"/>
</dbReference>
<dbReference type="EC" id="2.4.2.9" evidence="4"/>
<dbReference type="PANTHER" id="PTHR32315:SF4">
    <property type="entry name" value="URACIL PHOSPHORIBOSYLTRANSFERASE, CHLOROPLASTIC"/>
    <property type="match status" value="1"/>
</dbReference>
<keyword evidence="5" id="KW-0021">Allosteric enzyme</keyword>
<keyword evidence="8" id="KW-0547">Nucleotide-binding</keyword>
<comment type="cofactor">
    <cofactor evidence="1">
        <name>Mg(2+)</name>
        <dbReference type="ChEBI" id="CHEBI:18420"/>
    </cofactor>
</comment>
<evidence type="ECO:0000256" key="4">
    <source>
        <dbReference type="ARBA" id="ARBA00011894"/>
    </source>
</evidence>